<name>A0ABT0BAB7_9SPHN</name>
<evidence type="ECO:0000256" key="1">
    <source>
        <dbReference type="SAM" id="SignalP"/>
    </source>
</evidence>
<evidence type="ECO:0008006" key="4">
    <source>
        <dbReference type="Google" id="ProtNLM"/>
    </source>
</evidence>
<dbReference type="EMBL" id="JALHLF010000010">
    <property type="protein sequence ID" value="MCJ2182015.1"/>
    <property type="molecule type" value="Genomic_DNA"/>
</dbReference>
<evidence type="ECO:0000313" key="3">
    <source>
        <dbReference type="Proteomes" id="UP001162881"/>
    </source>
</evidence>
<accession>A0ABT0BAB7</accession>
<feature type="chain" id="PRO_5045367946" description="TonB C-terminal domain-containing protein" evidence="1">
    <location>
        <begin position="25"/>
        <end position="297"/>
    </location>
</feature>
<reference evidence="2" key="1">
    <citation type="submission" date="2022-03" db="EMBL/GenBank/DDBJ databases">
        <title>Identification of a novel bacterium isolated from mangrove sediments.</title>
        <authorList>
            <person name="Pan X."/>
        </authorList>
    </citation>
    <scope>NUCLEOTIDE SEQUENCE</scope>
    <source>
        <strain evidence="2">B1949</strain>
    </source>
</reference>
<proteinExistence type="predicted"/>
<sequence>MQIVKRSAISFGACLAFHFTPSHASEPIALELQPSSSWNADWGQDRCTLLRTFGDGNGDVLLRIRSAAPGNVYHFELIGKALAPFKDLQGQALVRFGNEGDELARGTEFVALEGDRYALVFSSGVDFQQHRGHAPNATKAKLGQEDWPLETDKLARVTSIAIREKERSLTLHSGSLVEALNALSICTDDLARSASVNPAPLATLSQRTRLSNGASIVPGPTDQKKLGRTNGSVDILAAIDETGKPLSCRSPVLTANKELLDAVCRSVMAAKFEPALDADGKRVADFYRVSVAVFQRR</sequence>
<dbReference type="Proteomes" id="UP001162881">
    <property type="component" value="Unassembled WGS sequence"/>
</dbReference>
<comment type="caution">
    <text evidence="2">The sequence shown here is derived from an EMBL/GenBank/DDBJ whole genome shotgun (WGS) entry which is preliminary data.</text>
</comment>
<dbReference type="RefSeq" id="WP_244017501.1">
    <property type="nucleotide sequence ID" value="NZ_JALHLF010000010.1"/>
</dbReference>
<gene>
    <name evidence="2" type="ORF">MTR62_04760</name>
</gene>
<feature type="signal peptide" evidence="1">
    <location>
        <begin position="1"/>
        <end position="24"/>
    </location>
</feature>
<keyword evidence="3" id="KW-1185">Reference proteome</keyword>
<keyword evidence="1" id="KW-0732">Signal</keyword>
<organism evidence="2 3">
    <name type="scientific">Novosphingobium organovorum</name>
    <dbReference type="NCBI Taxonomy" id="2930092"/>
    <lineage>
        <taxon>Bacteria</taxon>
        <taxon>Pseudomonadati</taxon>
        <taxon>Pseudomonadota</taxon>
        <taxon>Alphaproteobacteria</taxon>
        <taxon>Sphingomonadales</taxon>
        <taxon>Sphingomonadaceae</taxon>
        <taxon>Novosphingobium</taxon>
    </lineage>
</organism>
<protein>
    <recommendedName>
        <fullName evidence="4">TonB C-terminal domain-containing protein</fullName>
    </recommendedName>
</protein>
<evidence type="ECO:0000313" key="2">
    <source>
        <dbReference type="EMBL" id="MCJ2182015.1"/>
    </source>
</evidence>